<feature type="transmembrane region" description="Helical" evidence="8">
    <location>
        <begin position="111"/>
        <end position="129"/>
    </location>
</feature>
<dbReference type="UniPathway" id="UPA00666"/>
<dbReference type="Pfam" id="PF20154">
    <property type="entry name" value="LNT_N"/>
    <property type="match status" value="1"/>
</dbReference>
<keyword evidence="11" id="KW-1185">Reference proteome</keyword>
<comment type="pathway">
    <text evidence="8">Protein modification; lipoprotein biosynthesis (N-acyl transfer).</text>
</comment>
<evidence type="ECO:0000256" key="3">
    <source>
        <dbReference type="ARBA" id="ARBA00022679"/>
    </source>
</evidence>
<evidence type="ECO:0000256" key="8">
    <source>
        <dbReference type="HAMAP-Rule" id="MF_01148"/>
    </source>
</evidence>
<dbReference type="GO" id="GO:0005886">
    <property type="term" value="C:plasma membrane"/>
    <property type="evidence" value="ECO:0007669"/>
    <property type="project" value="UniProtKB-SubCell"/>
</dbReference>
<name>A0A1Q2CLR0_9ACTN</name>
<dbReference type="CDD" id="cd07571">
    <property type="entry name" value="ALP_N-acyl_transferase"/>
    <property type="match status" value="1"/>
</dbReference>
<dbReference type="InterPro" id="IPR045378">
    <property type="entry name" value="LNT_N"/>
</dbReference>
<dbReference type="RefSeq" id="WP_077685368.1">
    <property type="nucleotide sequence ID" value="NZ_CP019606.1"/>
</dbReference>
<protein>
    <recommendedName>
        <fullName evidence="8">Apolipoprotein N-acyltransferase</fullName>
        <shortName evidence="8">ALP N-acyltransferase</shortName>
        <ecNumber evidence="8">2.3.1.269</ecNumber>
    </recommendedName>
</protein>
<sequence length="504" mass="54463">MLTRPTLPVPITLAVAVAAGLLIGLGMAPMGVWPATIVGFALFAWLMVGLRMRAGFGWGYLAGLALNTLTISWVSVLGFWVGVVLVAFMSLWWAVLGLVISRLTTLRAWPFLVPAALVAVEFGSGQIPFGGFPWTRLAYTTVDQPMNGFLSWVGVTGVSYLVALASTLLLWAVTAPKVRIKAVAGTLAIFLLGGLLNLVPLATPEQSVSVAMVQPNVNRAEHGTGSYARSVTNNALSETIFATALARTEGRPVDFILWPENATDVDPIKDAETRRLVEVSAQIAEVPILVGAVTDGPTDDTRQTTSIWWDPAAGPGQSYHKRNLVPFGEYIPFRQQLLPMLPILKQVGRDSIPGEGPGVLEASVGEYRQLRVGSLICFELAYDQTAYDLIHAGAELIVSQSNTNTYALTFEPHQQLVLNRIRAMETGREVLASTLNSISAVIDPRGRVVERTEELEAATLFAEVPLRYNVNLAVRLSPWLSWLAVATTVVALGATVLRKRSDAR</sequence>
<comment type="similarity">
    <text evidence="8">Belongs to the CN hydrolase family. Apolipoprotein N-acyltransferase subfamily.</text>
</comment>
<dbReference type="InterPro" id="IPR036526">
    <property type="entry name" value="C-N_Hydrolase_sf"/>
</dbReference>
<keyword evidence="5 8" id="KW-1133">Transmembrane helix</keyword>
<dbReference type="GO" id="GO:0042158">
    <property type="term" value="P:lipoprotein biosynthetic process"/>
    <property type="evidence" value="ECO:0007669"/>
    <property type="project" value="UniProtKB-UniRule"/>
</dbReference>
<dbReference type="AlphaFoldDB" id="A0A1Q2CLR0"/>
<dbReference type="SUPFAM" id="SSF56317">
    <property type="entry name" value="Carbon-nitrogen hydrolase"/>
    <property type="match status" value="1"/>
</dbReference>
<dbReference type="EC" id="2.3.1.269" evidence="8"/>
<feature type="transmembrane region" description="Helical" evidence="8">
    <location>
        <begin position="55"/>
        <end position="73"/>
    </location>
</feature>
<dbReference type="Pfam" id="PF00795">
    <property type="entry name" value="CN_hydrolase"/>
    <property type="match status" value="1"/>
</dbReference>
<keyword evidence="10" id="KW-0449">Lipoprotein</keyword>
<accession>A0A1Q2CLR0</accession>
<evidence type="ECO:0000256" key="2">
    <source>
        <dbReference type="ARBA" id="ARBA00022475"/>
    </source>
</evidence>
<keyword evidence="7 8" id="KW-0012">Acyltransferase</keyword>
<feature type="transmembrane region" description="Helical" evidence="8">
    <location>
        <begin position="479"/>
        <end position="497"/>
    </location>
</feature>
<comment type="function">
    <text evidence="8">Catalyzes the phospholipid dependent N-acylation of the N-terminal cysteine of apolipoprotein, the last step in lipoprotein maturation.</text>
</comment>
<feature type="transmembrane region" description="Helical" evidence="8">
    <location>
        <begin position="183"/>
        <end position="202"/>
    </location>
</feature>
<dbReference type="Proteomes" id="UP000188145">
    <property type="component" value="Chromosome"/>
</dbReference>
<dbReference type="OrthoDB" id="9804277at2"/>
<dbReference type="InterPro" id="IPR004563">
    <property type="entry name" value="Apolipo_AcylTrfase"/>
</dbReference>
<keyword evidence="6 8" id="KW-0472">Membrane</keyword>
<keyword evidence="3 8" id="KW-0808">Transferase</keyword>
<evidence type="ECO:0000256" key="7">
    <source>
        <dbReference type="ARBA" id="ARBA00023315"/>
    </source>
</evidence>
<organism evidence="10 11">
    <name type="scientific">Tessaracoccus aquimaris</name>
    <dbReference type="NCBI Taxonomy" id="1332264"/>
    <lineage>
        <taxon>Bacteria</taxon>
        <taxon>Bacillati</taxon>
        <taxon>Actinomycetota</taxon>
        <taxon>Actinomycetes</taxon>
        <taxon>Propionibacteriales</taxon>
        <taxon>Propionibacteriaceae</taxon>
        <taxon>Tessaracoccus</taxon>
    </lineage>
</organism>
<reference evidence="11" key="1">
    <citation type="submission" date="2017-02" db="EMBL/GenBank/DDBJ databases">
        <title>Tessaracoccus aquaemaris sp. nov., isolated from the intestine of a Korean rockfish, Sebastes schlegelii, in a marine aquaculture pond.</title>
        <authorList>
            <person name="Tak E.J."/>
            <person name="Bae J.-W."/>
        </authorList>
    </citation>
    <scope>NUCLEOTIDE SEQUENCE [LARGE SCALE GENOMIC DNA]</scope>
    <source>
        <strain evidence="11">NSG39</strain>
    </source>
</reference>
<feature type="transmembrane region" description="Helical" evidence="8">
    <location>
        <begin position="31"/>
        <end position="48"/>
    </location>
</feature>
<proteinExistence type="inferred from homology"/>
<dbReference type="KEGG" id="tes:BW730_05460"/>
<feature type="transmembrane region" description="Helical" evidence="8">
    <location>
        <begin position="79"/>
        <end position="99"/>
    </location>
</feature>
<evidence type="ECO:0000256" key="4">
    <source>
        <dbReference type="ARBA" id="ARBA00022692"/>
    </source>
</evidence>
<keyword evidence="4 8" id="KW-0812">Transmembrane</keyword>
<keyword evidence="2 8" id="KW-1003">Cell membrane</keyword>
<dbReference type="Gene3D" id="3.60.110.10">
    <property type="entry name" value="Carbon-nitrogen hydrolase"/>
    <property type="match status" value="1"/>
</dbReference>
<dbReference type="EMBL" id="CP019606">
    <property type="protein sequence ID" value="AQP47047.1"/>
    <property type="molecule type" value="Genomic_DNA"/>
</dbReference>
<comment type="subcellular location">
    <subcellularLocation>
        <location evidence="1 8">Cell membrane</location>
        <topology evidence="1 8">Multi-pass membrane protein</topology>
    </subcellularLocation>
</comment>
<feature type="transmembrane region" description="Helical" evidence="8">
    <location>
        <begin position="149"/>
        <end position="171"/>
    </location>
</feature>
<gene>
    <name evidence="8" type="primary">lnt</name>
    <name evidence="10" type="ORF">BW730_05460</name>
</gene>
<dbReference type="STRING" id="1332264.BW730_05460"/>
<evidence type="ECO:0000256" key="5">
    <source>
        <dbReference type="ARBA" id="ARBA00022989"/>
    </source>
</evidence>
<evidence type="ECO:0000259" key="9">
    <source>
        <dbReference type="PROSITE" id="PS50263"/>
    </source>
</evidence>
<dbReference type="HAMAP" id="MF_01148">
    <property type="entry name" value="Lnt"/>
    <property type="match status" value="1"/>
</dbReference>
<dbReference type="NCBIfam" id="TIGR00546">
    <property type="entry name" value="lnt"/>
    <property type="match status" value="1"/>
</dbReference>
<evidence type="ECO:0000313" key="11">
    <source>
        <dbReference type="Proteomes" id="UP000188145"/>
    </source>
</evidence>
<dbReference type="PANTHER" id="PTHR38686">
    <property type="entry name" value="APOLIPOPROTEIN N-ACYLTRANSFERASE"/>
    <property type="match status" value="1"/>
</dbReference>
<dbReference type="PROSITE" id="PS50263">
    <property type="entry name" value="CN_HYDROLASE"/>
    <property type="match status" value="1"/>
</dbReference>
<evidence type="ECO:0000256" key="1">
    <source>
        <dbReference type="ARBA" id="ARBA00004651"/>
    </source>
</evidence>
<comment type="catalytic activity">
    <reaction evidence="8">
        <text>N-terminal S-1,2-diacyl-sn-glyceryl-L-cysteinyl-[lipoprotein] + a glycerophospholipid = N-acyl-S-1,2-diacyl-sn-glyceryl-L-cysteinyl-[lipoprotein] + a 2-acyl-sn-glycero-3-phospholipid + H(+)</text>
        <dbReference type="Rhea" id="RHEA:48228"/>
        <dbReference type="Rhea" id="RHEA-COMP:14681"/>
        <dbReference type="Rhea" id="RHEA-COMP:14684"/>
        <dbReference type="ChEBI" id="CHEBI:15378"/>
        <dbReference type="ChEBI" id="CHEBI:136912"/>
        <dbReference type="ChEBI" id="CHEBI:140656"/>
        <dbReference type="ChEBI" id="CHEBI:140657"/>
        <dbReference type="ChEBI" id="CHEBI:140660"/>
        <dbReference type="EC" id="2.3.1.269"/>
    </reaction>
</comment>
<evidence type="ECO:0000313" key="10">
    <source>
        <dbReference type="EMBL" id="AQP47047.1"/>
    </source>
</evidence>
<evidence type="ECO:0000256" key="6">
    <source>
        <dbReference type="ARBA" id="ARBA00023136"/>
    </source>
</evidence>
<feature type="transmembrane region" description="Helical" evidence="8">
    <location>
        <begin position="7"/>
        <end position="25"/>
    </location>
</feature>
<dbReference type="PANTHER" id="PTHR38686:SF1">
    <property type="entry name" value="APOLIPOPROTEIN N-ACYLTRANSFERASE"/>
    <property type="match status" value="1"/>
</dbReference>
<feature type="domain" description="CN hydrolase" evidence="9">
    <location>
        <begin position="208"/>
        <end position="466"/>
    </location>
</feature>
<dbReference type="InterPro" id="IPR003010">
    <property type="entry name" value="C-N_Hydrolase"/>
</dbReference>
<dbReference type="GO" id="GO:0016410">
    <property type="term" value="F:N-acyltransferase activity"/>
    <property type="evidence" value="ECO:0007669"/>
    <property type="project" value="UniProtKB-UniRule"/>
</dbReference>